<dbReference type="GO" id="GO:0009225">
    <property type="term" value="P:nucleotide-sugar metabolic process"/>
    <property type="evidence" value="ECO:0007669"/>
    <property type="project" value="InterPro"/>
</dbReference>
<dbReference type="Gene3D" id="3.90.25.10">
    <property type="entry name" value="UDP-galactose 4-epimerase, domain 1"/>
    <property type="match status" value="1"/>
</dbReference>
<comment type="catalytic activity">
    <reaction evidence="1 7">
        <text>dTDP-alpha-D-glucose = dTDP-4-dehydro-6-deoxy-alpha-D-glucose + H2O</text>
        <dbReference type="Rhea" id="RHEA:17221"/>
        <dbReference type="ChEBI" id="CHEBI:15377"/>
        <dbReference type="ChEBI" id="CHEBI:57477"/>
        <dbReference type="ChEBI" id="CHEBI:57649"/>
        <dbReference type="EC" id="4.2.1.46"/>
    </reaction>
</comment>
<evidence type="ECO:0000313" key="10">
    <source>
        <dbReference type="Proteomes" id="UP000424805"/>
    </source>
</evidence>
<dbReference type="InterPro" id="IPR016040">
    <property type="entry name" value="NAD(P)-bd_dom"/>
</dbReference>
<feature type="domain" description="NAD(P)-binding" evidence="8">
    <location>
        <begin position="8"/>
        <end position="343"/>
    </location>
</feature>
<comment type="similarity">
    <text evidence="3 7">Belongs to the NAD(P)-dependent epimerase/dehydratase family. dTDP-glucose dehydratase subfamily.</text>
</comment>
<dbReference type="InterPro" id="IPR005888">
    <property type="entry name" value="dTDP_Gluc_deHydtase"/>
</dbReference>
<dbReference type="CDD" id="cd05246">
    <property type="entry name" value="dTDP_GD_SDR_e"/>
    <property type="match status" value="1"/>
</dbReference>
<evidence type="ECO:0000256" key="5">
    <source>
        <dbReference type="ARBA" id="ARBA00023027"/>
    </source>
</evidence>
<comment type="cofactor">
    <cofactor evidence="2 7">
        <name>NAD(+)</name>
        <dbReference type="ChEBI" id="CHEBI:57540"/>
    </cofactor>
</comment>
<gene>
    <name evidence="9" type="primary">rfbB</name>
    <name evidence="9" type="ORF">F3B90_19090</name>
</gene>
<evidence type="ECO:0000259" key="8">
    <source>
        <dbReference type="Pfam" id="PF16363"/>
    </source>
</evidence>
<evidence type="ECO:0000256" key="4">
    <source>
        <dbReference type="ARBA" id="ARBA00011990"/>
    </source>
</evidence>
<reference evidence="9 10" key="1">
    <citation type="journal article" date="2019" name="Nat. Med.">
        <title>A library of human gut bacterial isolates paired with longitudinal multiomics data enables mechanistic microbiome research.</title>
        <authorList>
            <person name="Poyet M."/>
            <person name="Groussin M."/>
            <person name="Gibbons S.M."/>
            <person name="Avila-Pacheco J."/>
            <person name="Jiang X."/>
            <person name="Kearney S.M."/>
            <person name="Perrotta A.R."/>
            <person name="Berdy B."/>
            <person name="Zhao S."/>
            <person name="Lieberman T.D."/>
            <person name="Swanson P.K."/>
            <person name="Smith M."/>
            <person name="Roesemann S."/>
            <person name="Alexander J.E."/>
            <person name="Rich S.A."/>
            <person name="Livny J."/>
            <person name="Vlamakis H."/>
            <person name="Clish C."/>
            <person name="Bullock K."/>
            <person name="Deik A."/>
            <person name="Scott J."/>
            <person name="Pierce K.A."/>
            <person name="Xavier R.J."/>
            <person name="Alm E.J."/>
        </authorList>
    </citation>
    <scope>NUCLEOTIDE SEQUENCE [LARGE SCALE GENOMIC DNA]</scope>
    <source>
        <strain evidence="9 10">BIOML-A15</strain>
    </source>
</reference>
<evidence type="ECO:0000256" key="1">
    <source>
        <dbReference type="ARBA" id="ARBA00001539"/>
    </source>
</evidence>
<keyword evidence="5" id="KW-0520">NAD</keyword>
<evidence type="ECO:0000256" key="3">
    <source>
        <dbReference type="ARBA" id="ARBA00008178"/>
    </source>
</evidence>
<accession>A0A7J4XTV4</accession>
<dbReference type="AlphaFoldDB" id="A0A7J4XTV4"/>
<evidence type="ECO:0000313" key="9">
    <source>
        <dbReference type="EMBL" id="KAA4623022.1"/>
    </source>
</evidence>
<evidence type="ECO:0000256" key="7">
    <source>
        <dbReference type="RuleBase" id="RU004473"/>
    </source>
</evidence>
<comment type="caution">
    <text evidence="9">The sequence shown here is derived from an EMBL/GenBank/DDBJ whole genome shotgun (WGS) entry which is preliminary data.</text>
</comment>
<dbReference type="NCBIfam" id="TIGR01181">
    <property type="entry name" value="dTDP_gluc_dehyt"/>
    <property type="match status" value="1"/>
</dbReference>
<protein>
    <recommendedName>
        <fullName evidence="4 7">dTDP-glucose 4,6-dehydratase</fullName>
        <ecNumber evidence="4 7">4.2.1.46</ecNumber>
    </recommendedName>
</protein>
<dbReference type="EC" id="4.2.1.46" evidence="4 7"/>
<dbReference type="RefSeq" id="WP_149965077.1">
    <property type="nucleotide sequence ID" value="NZ_CACRTD010000055.1"/>
</dbReference>
<organism evidence="9 10">
    <name type="scientific">Bacteroides ovatus</name>
    <dbReference type="NCBI Taxonomy" id="28116"/>
    <lineage>
        <taxon>Bacteria</taxon>
        <taxon>Pseudomonadati</taxon>
        <taxon>Bacteroidota</taxon>
        <taxon>Bacteroidia</taxon>
        <taxon>Bacteroidales</taxon>
        <taxon>Bacteroidaceae</taxon>
        <taxon>Bacteroides</taxon>
    </lineage>
</organism>
<dbReference type="InterPro" id="IPR036291">
    <property type="entry name" value="NAD(P)-bd_dom_sf"/>
</dbReference>
<dbReference type="SUPFAM" id="SSF51735">
    <property type="entry name" value="NAD(P)-binding Rossmann-fold domains"/>
    <property type="match status" value="1"/>
</dbReference>
<dbReference type="Gene3D" id="3.40.50.720">
    <property type="entry name" value="NAD(P)-binding Rossmann-like Domain"/>
    <property type="match status" value="1"/>
</dbReference>
<evidence type="ECO:0000256" key="6">
    <source>
        <dbReference type="ARBA" id="ARBA00023239"/>
    </source>
</evidence>
<dbReference type="GO" id="GO:0008460">
    <property type="term" value="F:dTDP-glucose 4,6-dehydratase activity"/>
    <property type="evidence" value="ECO:0007669"/>
    <property type="project" value="UniProtKB-EC"/>
</dbReference>
<keyword evidence="6 7" id="KW-0456">Lyase</keyword>
<name>A0A7J4XTV4_BACOV</name>
<dbReference type="Proteomes" id="UP000424805">
    <property type="component" value="Unassembled WGS sequence"/>
</dbReference>
<proteinExistence type="inferred from homology"/>
<dbReference type="EMBL" id="VWFP01000022">
    <property type="protein sequence ID" value="KAA4623022.1"/>
    <property type="molecule type" value="Genomic_DNA"/>
</dbReference>
<dbReference type="FunFam" id="3.40.50.720:FF:000304">
    <property type="entry name" value="UDP-glucose 4,6-dehydratase"/>
    <property type="match status" value="1"/>
</dbReference>
<dbReference type="Pfam" id="PF16363">
    <property type="entry name" value="GDP_Man_Dehyd"/>
    <property type="match status" value="1"/>
</dbReference>
<dbReference type="PANTHER" id="PTHR43000">
    <property type="entry name" value="DTDP-D-GLUCOSE 4,6-DEHYDRATASE-RELATED"/>
    <property type="match status" value="1"/>
</dbReference>
<evidence type="ECO:0000256" key="2">
    <source>
        <dbReference type="ARBA" id="ARBA00001911"/>
    </source>
</evidence>
<sequence length="373" mass="43179">MNFQRNIIITGGAGFIGSHVVRLFVNKYPDYHIINLDKLTYAGNLANLKDVENKPNYTFVKADICDFEMMLKIFKQYHIDGVIHLAAESHVDRSIRDPFTFARTNVLGTLSLLQAARLTWEYLPEGYEGKRFYHISTDEVYGALELTHPEGKSSDISVHEVYGDEFFKETTKYNPHSPYSASKAGSDHFVRAFHDTYGMPTIVTNCSNNYGPYQFPEKLIPLFVNNIRHRKPLPVYGKGENVRDWLYVVDHARAIDVIFHNGKVADTYNIGGFNEWKNIDIIHVIVKTVDRLLGNPEGHSEELITYVMDRMGHDLRYAIDSTKLKNELGWEPSLQFEEGIEKTVQWYLDNQEWMDNITNGAYESYYEDMYKNR</sequence>